<protein>
    <submittedName>
        <fullName evidence="2">BamE</fullName>
    </submittedName>
</protein>
<sequence>MSTATTLVPTTEPTKTLYVPGATVPVQEITIGHIVPLPTPKFGLPLKISFAASTFMIAVFNIVVLVLQARIIYEWMNIGYYISQDKSIVDGLVWKRDVNRIIPKFAMFGLATSSCSLILTPLFVVALFMNPGRIAMFKVVSVCSLIATIVLAMAQTFVFAGPISYLPAKVGFVQWFYPLSLSITLVSYTLLAIGIMYRMNVVRKNYLSYDQLQ</sequence>
<keyword evidence="3" id="KW-1185">Reference proteome</keyword>
<accession>A0AAW2YPG4</accession>
<reference evidence="2 3" key="1">
    <citation type="submission" date="2024-03" db="EMBL/GenBank/DDBJ databases">
        <title>The Acrasis kona genome and developmental transcriptomes reveal deep origins of eukaryotic multicellular pathways.</title>
        <authorList>
            <person name="Sheikh S."/>
            <person name="Fu C.-J."/>
            <person name="Brown M.W."/>
            <person name="Baldauf S.L."/>
        </authorList>
    </citation>
    <scope>NUCLEOTIDE SEQUENCE [LARGE SCALE GENOMIC DNA]</scope>
    <source>
        <strain evidence="2 3">ATCC MYA-3509</strain>
    </source>
</reference>
<feature type="transmembrane region" description="Helical" evidence="1">
    <location>
        <begin position="175"/>
        <end position="197"/>
    </location>
</feature>
<dbReference type="Proteomes" id="UP001431209">
    <property type="component" value="Unassembled WGS sequence"/>
</dbReference>
<evidence type="ECO:0000313" key="3">
    <source>
        <dbReference type="Proteomes" id="UP001431209"/>
    </source>
</evidence>
<feature type="transmembrane region" description="Helical" evidence="1">
    <location>
        <begin position="139"/>
        <end position="163"/>
    </location>
</feature>
<organism evidence="2 3">
    <name type="scientific">Acrasis kona</name>
    <dbReference type="NCBI Taxonomy" id="1008807"/>
    <lineage>
        <taxon>Eukaryota</taxon>
        <taxon>Discoba</taxon>
        <taxon>Heterolobosea</taxon>
        <taxon>Tetramitia</taxon>
        <taxon>Eutetramitia</taxon>
        <taxon>Acrasidae</taxon>
        <taxon>Acrasis</taxon>
    </lineage>
</organism>
<evidence type="ECO:0000256" key="1">
    <source>
        <dbReference type="SAM" id="Phobius"/>
    </source>
</evidence>
<evidence type="ECO:0000313" key="2">
    <source>
        <dbReference type="EMBL" id="KAL0477997.1"/>
    </source>
</evidence>
<proteinExistence type="predicted"/>
<feature type="transmembrane region" description="Helical" evidence="1">
    <location>
        <begin position="105"/>
        <end position="127"/>
    </location>
</feature>
<feature type="transmembrane region" description="Helical" evidence="1">
    <location>
        <begin position="50"/>
        <end position="73"/>
    </location>
</feature>
<keyword evidence="1" id="KW-0812">Transmembrane</keyword>
<name>A0AAW2YPG4_9EUKA</name>
<dbReference type="EMBL" id="JAOPGA020000288">
    <property type="protein sequence ID" value="KAL0477997.1"/>
    <property type="molecule type" value="Genomic_DNA"/>
</dbReference>
<comment type="caution">
    <text evidence="2">The sequence shown here is derived from an EMBL/GenBank/DDBJ whole genome shotgun (WGS) entry which is preliminary data.</text>
</comment>
<keyword evidence="1" id="KW-1133">Transmembrane helix</keyword>
<dbReference type="AlphaFoldDB" id="A0AAW2YPG4"/>
<gene>
    <name evidence="2" type="ORF">AKO1_005362</name>
</gene>
<keyword evidence="1" id="KW-0472">Membrane</keyword>